<gene>
    <name evidence="5" type="ORF">CC78DRAFT_522581</name>
</gene>
<feature type="repeat" description="WD" evidence="3">
    <location>
        <begin position="1256"/>
        <end position="1297"/>
    </location>
</feature>
<dbReference type="InterPro" id="IPR054471">
    <property type="entry name" value="GPIID_WHD"/>
</dbReference>
<sequence>MHLLQCSGNGEYHLTKSFTNEEAIPSYAILSHTWGADGDEVTFDDLTNGTGTDKPGYEKIRFCAAQARQDGLDYFWIDTCCINKENKAELSHAINSMFRWYRNAARCYVYLSDVSTAKLREDSDTSDWESAFRRSRWFTRGWTLQELLAPRLVEFFSWQRERLGDKDSLRLQIHEITAIPERALQGELLSHFSVNDRLSWMKNRQTMREEDKVYSLLGIFGVFISPFYGEGIGNALTRLEDEIEKLERCTRDLYVTDPRHDKARIEETKGGLLEESYYWIFQNPDFLYWRNDPQSRLLWIKGDPGKGKTMLLCGIVNELSKSMAMTAHLCYFFCQATDSRINSATAVLRGLLYMLVDQQPSLVSHIRKKHDHAGKALFEDANAWVALSKIFTNILRDTSLNSTYLIVDALDECVTDLPKLLDFVTLSSSISSRVKWMVSSRNEAFIEQRLRLDDSGTRLSLELKENAAQVSRAVDAYIDHCLSELPEIQHNNLLRESVRDKMQQKASGTFLWVSLVVKELKEVIAWEVLQVLEEVPTELKDLYRRMVKQIERLQRQYPELCRQVLSTVIAAYRPLHLQELHLLSRLPTQVQDVNEATTAIVKMCGSFLTIQEGSVYIIHQSARDFLSDEASHNIFPCGIGDVHYSIVSKSLQAMSKTLRRDMYSLRALGYPAEQVEQPDPDPLAALRYSCIYWIDHLWDWRSFSSSENSSVDLQDGGVVHDFIRKKYLYWLETLSLCKSMSKGVVSMAKLETLSNERANAAKLVTLIQDARRFVMTHKWAIENSPLQAYASALVFSPAGSLIREHFKDEEPRWITIKPSIGDQWSACLQTLEGHSAWVNSVAFSHDSARLASASDDKTAKIWDASSGECLSTLEGHSAWVSSVSFSHDSARLASVSADKTVKIWNASSGECLWTLEGHSAWVKSVAFSHDSARFASASDDKTVKIWDASSGECLSTLEGHSDWGHSAWVSSVAFSHDSARLASASADKMVKIWDASSGEYLSTLEGHSYPVNSVAFSHDSARLASASEDETVKIWDSSSGKCLSTLEGRSYPVNLVAFSHDSARLASASADKTVKIWDVSSGECLWTLEGHNAWVRSVAFSHDSARLASVSDDKTVKIWDASSGECLSTLEGHSDWVNSVAFSHDSARLASASADKTVKIWDASSGECLSTLEGHSVWVRSAAFSHDSARLASVSDDKTVKIWDASSGECLWTLEGHSYPVKSVAFSHDSARLASASADKTVKIWDASSGECLSTLEGHSAWVSSVAFSHDSARLASASADKTVKIWDASSGECLQTFSIAKLLRRIAFDITSLYLHTDIGTINIGARTGSPSLPIISEPRSSQYQGLSLSEDGVWITHNSEKLLWLPSEYRPSSSAVLGSTIGIGVGTGRVWICKVK</sequence>
<proteinExistence type="predicted"/>
<dbReference type="InterPro" id="IPR056884">
    <property type="entry name" value="NPHP3-like_N"/>
</dbReference>
<organism evidence="5 6">
    <name type="scientific">Lojkania enalia</name>
    <dbReference type="NCBI Taxonomy" id="147567"/>
    <lineage>
        <taxon>Eukaryota</taxon>
        <taxon>Fungi</taxon>
        <taxon>Dikarya</taxon>
        <taxon>Ascomycota</taxon>
        <taxon>Pezizomycotina</taxon>
        <taxon>Dothideomycetes</taxon>
        <taxon>Pleosporomycetidae</taxon>
        <taxon>Pleosporales</taxon>
        <taxon>Pleosporales incertae sedis</taxon>
        <taxon>Lojkania</taxon>
    </lineage>
</organism>
<dbReference type="SMART" id="SM00320">
    <property type="entry name" value="WD40"/>
    <property type="match status" value="11"/>
</dbReference>
<dbReference type="PROSITE" id="PS00678">
    <property type="entry name" value="WD_REPEATS_1"/>
    <property type="match status" value="10"/>
</dbReference>
<dbReference type="PRINTS" id="PR00320">
    <property type="entry name" value="GPROTEINBRPT"/>
</dbReference>
<protein>
    <submittedName>
        <fullName evidence="5">Beta transducin-like protein HET-D2Y</fullName>
    </submittedName>
</protein>
<dbReference type="EMBL" id="ML986668">
    <property type="protein sequence ID" value="KAF2260950.1"/>
    <property type="molecule type" value="Genomic_DNA"/>
</dbReference>
<dbReference type="SUPFAM" id="SSF50978">
    <property type="entry name" value="WD40 repeat-like"/>
    <property type="match status" value="2"/>
</dbReference>
<dbReference type="CDD" id="cd00200">
    <property type="entry name" value="WD40"/>
    <property type="match status" value="2"/>
</dbReference>
<dbReference type="PROSITE" id="PS50837">
    <property type="entry name" value="NACHT"/>
    <property type="match status" value="1"/>
</dbReference>
<feature type="domain" description="NACHT" evidence="4">
    <location>
        <begin position="296"/>
        <end position="450"/>
    </location>
</feature>
<keyword evidence="6" id="KW-1185">Reference proteome</keyword>
<feature type="repeat" description="WD" evidence="3">
    <location>
        <begin position="1004"/>
        <end position="1045"/>
    </location>
</feature>
<dbReference type="FunFam" id="3.40.50.300:FF:001638">
    <property type="entry name" value="NACHT and WD40 domain protein"/>
    <property type="match status" value="1"/>
</dbReference>
<dbReference type="InterPro" id="IPR027417">
    <property type="entry name" value="P-loop_NTPase"/>
</dbReference>
<evidence type="ECO:0000313" key="5">
    <source>
        <dbReference type="EMBL" id="KAF2260950.1"/>
    </source>
</evidence>
<dbReference type="Pfam" id="PF22939">
    <property type="entry name" value="WHD_GPIID"/>
    <property type="match status" value="1"/>
</dbReference>
<dbReference type="PANTHER" id="PTHR44129">
    <property type="entry name" value="WD REPEAT-CONTAINING PROTEIN POP1"/>
    <property type="match status" value="1"/>
</dbReference>
<feature type="repeat" description="WD" evidence="3">
    <location>
        <begin position="962"/>
        <end position="1003"/>
    </location>
</feature>
<dbReference type="InterPro" id="IPR020472">
    <property type="entry name" value="WD40_PAC1"/>
</dbReference>
<feature type="repeat" description="WD" evidence="3">
    <location>
        <begin position="1088"/>
        <end position="1129"/>
    </location>
</feature>
<feature type="repeat" description="WD" evidence="3">
    <location>
        <begin position="1130"/>
        <end position="1171"/>
    </location>
</feature>
<feature type="repeat" description="WD" evidence="3">
    <location>
        <begin position="831"/>
        <end position="872"/>
    </location>
</feature>
<feature type="repeat" description="WD" evidence="3">
    <location>
        <begin position="915"/>
        <end position="956"/>
    </location>
</feature>
<feature type="repeat" description="WD" evidence="3">
    <location>
        <begin position="1214"/>
        <end position="1255"/>
    </location>
</feature>
<keyword evidence="1 3" id="KW-0853">WD repeat</keyword>
<keyword evidence="2" id="KW-0677">Repeat</keyword>
<dbReference type="InterPro" id="IPR015943">
    <property type="entry name" value="WD40/YVTN_repeat-like_dom_sf"/>
</dbReference>
<dbReference type="Proteomes" id="UP000800093">
    <property type="component" value="Unassembled WGS sequence"/>
</dbReference>
<feature type="repeat" description="WD" evidence="3">
    <location>
        <begin position="1046"/>
        <end position="1087"/>
    </location>
</feature>
<comment type="caution">
    <text evidence="5">The sequence shown here is derived from an EMBL/GenBank/DDBJ whole genome shotgun (WGS) entry which is preliminary data.</text>
</comment>
<dbReference type="SUPFAM" id="SSF52540">
    <property type="entry name" value="P-loop containing nucleoside triphosphate hydrolases"/>
    <property type="match status" value="1"/>
</dbReference>
<evidence type="ECO:0000256" key="1">
    <source>
        <dbReference type="ARBA" id="ARBA00022574"/>
    </source>
</evidence>
<evidence type="ECO:0000256" key="2">
    <source>
        <dbReference type="ARBA" id="ARBA00022737"/>
    </source>
</evidence>
<dbReference type="Pfam" id="PF24883">
    <property type="entry name" value="NPHP3_N"/>
    <property type="match status" value="1"/>
</dbReference>
<dbReference type="Pfam" id="PF00400">
    <property type="entry name" value="WD40"/>
    <property type="match status" value="11"/>
</dbReference>
<dbReference type="PROSITE" id="PS50082">
    <property type="entry name" value="WD_REPEATS_2"/>
    <property type="match status" value="11"/>
</dbReference>
<dbReference type="Gene3D" id="3.40.50.300">
    <property type="entry name" value="P-loop containing nucleotide triphosphate hydrolases"/>
    <property type="match status" value="1"/>
</dbReference>
<evidence type="ECO:0000256" key="3">
    <source>
        <dbReference type="PROSITE-ProRule" id="PRU00221"/>
    </source>
</evidence>
<feature type="repeat" description="WD" evidence="3">
    <location>
        <begin position="873"/>
        <end position="914"/>
    </location>
</feature>
<evidence type="ECO:0000259" key="4">
    <source>
        <dbReference type="PROSITE" id="PS50837"/>
    </source>
</evidence>
<feature type="repeat" description="WD" evidence="3">
    <location>
        <begin position="1172"/>
        <end position="1213"/>
    </location>
</feature>
<name>A0A9P4K6E1_9PLEO</name>
<dbReference type="InterPro" id="IPR050349">
    <property type="entry name" value="WD_LIS1/nudF_dynein_reg"/>
</dbReference>
<dbReference type="OrthoDB" id="538223at2759"/>
<dbReference type="InterPro" id="IPR010730">
    <property type="entry name" value="HET"/>
</dbReference>
<dbReference type="InterPro" id="IPR007111">
    <property type="entry name" value="NACHT_NTPase"/>
</dbReference>
<reference evidence="6" key="1">
    <citation type="journal article" date="2020" name="Stud. Mycol.">
        <title>101 Dothideomycetes genomes: A test case for predicting lifestyles and emergence of pathogens.</title>
        <authorList>
            <person name="Haridas S."/>
            <person name="Albert R."/>
            <person name="Binder M."/>
            <person name="Bloem J."/>
            <person name="LaButti K."/>
            <person name="Salamov A."/>
            <person name="Andreopoulos B."/>
            <person name="Baker S."/>
            <person name="Barry K."/>
            <person name="Bills G."/>
            <person name="Bluhm B."/>
            <person name="Cannon C."/>
            <person name="Castanera R."/>
            <person name="Culley D."/>
            <person name="Daum C."/>
            <person name="Ezra D."/>
            <person name="Gonzalez J."/>
            <person name="Henrissat B."/>
            <person name="Kuo A."/>
            <person name="Liang C."/>
            <person name="Lipzen A."/>
            <person name="Lutzoni F."/>
            <person name="Magnuson J."/>
            <person name="Mondo S."/>
            <person name="Nolan M."/>
            <person name="Ohm R."/>
            <person name="Pangilinan J."/>
            <person name="Park H.-J."/>
            <person name="Ramirez L."/>
            <person name="Alfaro M."/>
            <person name="Sun H."/>
            <person name="Tritt A."/>
            <person name="Yoshinaga Y."/>
            <person name="Zwiers L.-H."/>
            <person name="Turgeon B."/>
            <person name="Goodwin S."/>
            <person name="Spatafora J."/>
            <person name="Crous P."/>
            <person name="Grigoriev I."/>
        </authorList>
    </citation>
    <scope>NUCLEOTIDE SEQUENCE [LARGE SCALE GENOMIC DNA]</scope>
    <source>
        <strain evidence="6">CBS 304.66</strain>
    </source>
</reference>
<evidence type="ECO:0000313" key="6">
    <source>
        <dbReference type="Proteomes" id="UP000800093"/>
    </source>
</evidence>
<dbReference type="InterPro" id="IPR019775">
    <property type="entry name" value="WD40_repeat_CS"/>
</dbReference>
<dbReference type="Pfam" id="PF06985">
    <property type="entry name" value="HET"/>
    <property type="match status" value="1"/>
</dbReference>
<dbReference type="PROSITE" id="PS50294">
    <property type="entry name" value="WD_REPEATS_REGION"/>
    <property type="match status" value="11"/>
</dbReference>
<dbReference type="InterPro" id="IPR036322">
    <property type="entry name" value="WD40_repeat_dom_sf"/>
</dbReference>
<accession>A0A9P4K6E1</accession>
<dbReference type="InterPro" id="IPR001680">
    <property type="entry name" value="WD40_rpt"/>
</dbReference>
<dbReference type="Gene3D" id="2.130.10.10">
    <property type="entry name" value="YVTN repeat-like/Quinoprotein amine dehydrogenase"/>
    <property type="match status" value="5"/>
</dbReference>